<dbReference type="Proteomes" id="UP000621386">
    <property type="component" value="Unassembled WGS sequence"/>
</dbReference>
<reference evidence="1 2" key="1">
    <citation type="submission" date="2021-01" db="EMBL/GenBank/DDBJ databases">
        <title>WGS of actinomycetes isolated from Thailand.</title>
        <authorList>
            <person name="Thawai C."/>
        </authorList>
    </citation>
    <scope>NUCLEOTIDE SEQUENCE [LARGE SCALE GENOMIC DNA]</scope>
    <source>
        <strain evidence="1 2">CH5-8</strain>
    </source>
</reference>
<evidence type="ECO:0000313" key="2">
    <source>
        <dbReference type="Proteomes" id="UP000621386"/>
    </source>
</evidence>
<sequence length="151" mass="16656">MTRAPREPLGPDGLVLDVRDRPGPAPLRFETARDGRLTVLRQGGRPLLLGALTGEGCCRDLRLHRLDGYRSPLPPIESSRMRSAAGWVHRYARWLEDADGTPVRAVMEERYGDVLAGLPYEPSGIRTWPLPGGAPAWEALARTAMFECPSD</sequence>
<evidence type="ECO:0000313" key="1">
    <source>
        <dbReference type="EMBL" id="MBL1104626.1"/>
    </source>
</evidence>
<gene>
    <name evidence="1" type="ORF">JK361_08455</name>
</gene>
<keyword evidence="2" id="KW-1185">Reference proteome</keyword>
<dbReference type="RefSeq" id="WP_201815093.1">
    <property type="nucleotide sequence ID" value="NZ_JAERRH010000003.1"/>
</dbReference>
<proteinExistence type="predicted"/>
<accession>A0ABS1NWY3</accession>
<name>A0ABS1NWY3_9ACTN</name>
<protein>
    <submittedName>
        <fullName evidence="1">Uncharacterized protein</fullName>
    </submittedName>
</protein>
<organism evidence="1 2">
    <name type="scientific">Streptomyces musisoli</name>
    <dbReference type="NCBI Taxonomy" id="2802280"/>
    <lineage>
        <taxon>Bacteria</taxon>
        <taxon>Bacillati</taxon>
        <taxon>Actinomycetota</taxon>
        <taxon>Actinomycetes</taxon>
        <taxon>Kitasatosporales</taxon>
        <taxon>Streptomycetaceae</taxon>
        <taxon>Streptomyces</taxon>
    </lineage>
</organism>
<comment type="caution">
    <text evidence="1">The sequence shown here is derived from an EMBL/GenBank/DDBJ whole genome shotgun (WGS) entry which is preliminary data.</text>
</comment>
<dbReference type="EMBL" id="JAERRH010000003">
    <property type="protein sequence ID" value="MBL1104626.1"/>
    <property type="molecule type" value="Genomic_DNA"/>
</dbReference>